<dbReference type="Proteomes" id="UP000195402">
    <property type="component" value="Unassembled WGS sequence"/>
</dbReference>
<dbReference type="OMA" id="WFYEKHE"/>
<dbReference type="Pfam" id="PF02453">
    <property type="entry name" value="Reticulon"/>
    <property type="match status" value="1"/>
</dbReference>
<dbReference type="GO" id="GO:0005789">
    <property type="term" value="C:endoplasmic reticulum membrane"/>
    <property type="evidence" value="ECO:0007669"/>
    <property type="project" value="UniProtKB-SubCell"/>
</dbReference>
<dbReference type="PANTHER" id="PTHR10994:SF177">
    <property type="entry name" value="RETICULON-LIKE PROTEIN B15"/>
    <property type="match status" value="1"/>
</dbReference>
<feature type="domain" description="Reticulon" evidence="7">
    <location>
        <begin position="1"/>
        <end position="177"/>
    </location>
</feature>
<keyword evidence="5 6" id="KW-0472">Membrane</keyword>
<evidence type="ECO:0000313" key="9">
    <source>
        <dbReference type="Proteomes" id="UP000195402"/>
    </source>
</evidence>
<comment type="subcellular location">
    <subcellularLocation>
        <location evidence="1 6">Endoplasmic reticulum membrane</location>
        <topology evidence="1 6">Multi-pass membrane protein</topology>
    </subcellularLocation>
</comment>
<dbReference type="GO" id="GO:0009617">
    <property type="term" value="P:response to bacterium"/>
    <property type="evidence" value="ECO:0007669"/>
    <property type="project" value="InterPro"/>
</dbReference>
<accession>A0A200PN62</accession>
<gene>
    <name evidence="8" type="ORF">BVC80_9061g82</name>
</gene>
<keyword evidence="4 6" id="KW-1133">Transmembrane helix</keyword>
<reference evidence="8 9" key="1">
    <citation type="journal article" date="2017" name="Mol. Plant">
        <title>The Genome of Medicinal Plant Macleaya cordata Provides New Insights into Benzylisoquinoline Alkaloids Metabolism.</title>
        <authorList>
            <person name="Liu X."/>
            <person name="Liu Y."/>
            <person name="Huang P."/>
            <person name="Ma Y."/>
            <person name="Qing Z."/>
            <person name="Tang Q."/>
            <person name="Cao H."/>
            <person name="Cheng P."/>
            <person name="Zheng Y."/>
            <person name="Yuan Z."/>
            <person name="Zhou Y."/>
            <person name="Liu J."/>
            <person name="Tang Z."/>
            <person name="Zhuo Y."/>
            <person name="Zhang Y."/>
            <person name="Yu L."/>
            <person name="Huang J."/>
            <person name="Yang P."/>
            <person name="Peng Q."/>
            <person name="Zhang J."/>
            <person name="Jiang W."/>
            <person name="Zhang Z."/>
            <person name="Lin K."/>
            <person name="Ro D.K."/>
            <person name="Chen X."/>
            <person name="Xiong X."/>
            <person name="Shang Y."/>
            <person name="Huang S."/>
            <person name="Zeng J."/>
        </authorList>
    </citation>
    <scope>NUCLEOTIDE SEQUENCE [LARGE SCALE GENOMIC DNA]</scope>
    <source>
        <strain evidence="9">cv. BLH2017</strain>
        <tissue evidence="8">Root</tissue>
    </source>
</reference>
<organism evidence="8 9">
    <name type="scientific">Macleaya cordata</name>
    <name type="common">Five-seeded plume-poppy</name>
    <name type="synonym">Bocconia cordata</name>
    <dbReference type="NCBI Taxonomy" id="56857"/>
    <lineage>
        <taxon>Eukaryota</taxon>
        <taxon>Viridiplantae</taxon>
        <taxon>Streptophyta</taxon>
        <taxon>Embryophyta</taxon>
        <taxon>Tracheophyta</taxon>
        <taxon>Spermatophyta</taxon>
        <taxon>Magnoliopsida</taxon>
        <taxon>Ranunculales</taxon>
        <taxon>Papaveraceae</taxon>
        <taxon>Papaveroideae</taxon>
        <taxon>Macleaya</taxon>
    </lineage>
</organism>
<name>A0A200PN62_MACCD</name>
<keyword evidence="9" id="KW-1185">Reference proteome</keyword>
<feature type="transmembrane region" description="Helical" evidence="6">
    <location>
        <begin position="20"/>
        <end position="41"/>
    </location>
</feature>
<evidence type="ECO:0000256" key="1">
    <source>
        <dbReference type="ARBA" id="ARBA00004477"/>
    </source>
</evidence>
<dbReference type="InParanoid" id="A0A200PN62"/>
<dbReference type="OrthoDB" id="567788at2759"/>
<dbReference type="PROSITE" id="PS50845">
    <property type="entry name" value="RETICULON"/>
    <property type="match status" value="1"/>
</dbReference>
<proteinExistence type="predicted"/>
<comment type="caution">
    <text evidence="8">The sequence shown here is derived from an EMBL/GenBank/DDBJ whole genome shotgun (WGS) entry which is preliminary data.</text>
</comment>
<evidence type="ECO:0000313" key="8">
    <source>
        <dbReference type="EMBL" id="OUZ99648.1"/>
    </source>
</evidence>
<evidence type="ECO:0000259" key="7">
    <source>
        <dbReference type="PROSITE" id="PS50845"/>
    </source>
</evidence>
<evidence type="ECO:0000256" key="4">
    <source>
        <dbReference type="ARBA" id="ARBA00022989"/>
    </source>
</evidence>
<protein>
    <recommendedName>
        <fullName evidence="6">Reticulon-like protein</fullName>
    </recommendedName>
</protein>
<dbReference type="PANTHER" id="PTHR10994">
    <property type="entry name" value="RETICULON"/>
    <property type="match status" value="1"/>
</dbReference>
<dbReference type="EMBL" id="MVGT01004392">
    <property type="protein sequence ID" value="OUZ99648.1"/>
    <property type="molecule type" value="Genomic_DNA"/>
</dbReference>
<evidence type="ECO:0000256" key="5">
    <source>
        <dbReference type="ARBA" id="ARBA00023136"/>
    </source>
</evidence>
<evidence type="ECO:0000256" key="2">
    <source>
        <dbReference type="ARBA" id="ARBA00022692"/>
    </source>
</evidence>
<dbReference type="AlphaFoldDB" id="A0A200PN62"/>
<evidence type="ECO:0000256" key="3">
    <source>
        <dbReference type="ARBA" id="ARBA00022824"/>
    </source>
</evidence>
<dbReference type="InterPro" id="IPR003388">
    <property type="entry name" value="Reticulon"/>
</dbReference>
<feature type="transmembrane region" description="Helical" evidence="6">
    <location>
        <begin position="95"/>
        <end position="122"/>
    </location>
</feature>
<keyword evidence="3 6" id="KW-0256">Endoplasmic reticulum</keyword>
<evidence type="ECO:0000256" key="6">
    <source>
        <dbReference type="RuleBase" id="RU363132"/>
    </source>
</evidence>
<keyword evidence="2 6" id="KW-0812">Transmembrane</keyword>
<sequence length="177" mass="20529">MSGSIVAGVTVIWLLFEWIGYHLLTFVCHALILTLAILFLWSNFASFVNKSPPKFPEILLPEELFVRVALSLRYELNQAFITFREVASGKDLKNFLMVIAVLWVLSIVGGWFTFLTLFYLAFLMLYTLPVLYEKHEDQVDTFAEKALIEINKQYAVFDEKVLQKLPKYAMNKNKKLH</sequence>
<dbReference type="InterPro" id="IPR045064">
    <property type="entry name" value="Reticulon-like"/>
</dbReference>